<evidence type="ECO:0000256" key="4">
    <source>
        <dbReference type="ARBA" id="ARBA00023136"/>
    </source>
</evidence>
<dbReference type="PANTHER" id="PTHR23501">
    <property type="entry name" value="MAJOR FACILITATOR SUPERFAMILY"/>
    <property type="match status" value="1"/>
</dbReference>
<feature type="transmembrane region" description="Helical" evidence="6">
    <location>
        <begin position="139"/>
        <end position="160"/>
    </location>
</feature>
<keyword evidence="3 6" id="KW-1133">Transmembrane helix</keyword>
<dbReference type="PANTHER" id="PTHR23501:SF190">
    <property type="entry name" value="MAJOR FACILITATOR SUPERFAMILY MFS_1"/>
    <property type="match status" value="1"/>
</dbReference>
<feature type="transmembrane region" description="Helical" evidence="6">
    <location>
        <begin position="106"/>
        <end position="127"/>
    </location>
</feature>
<feature type="region of interest" description="Disordered" evidence="5">
    <location>
        <begin position="1"/>
        <end position="29"/>
    </location>
</feature>
<dbReference type="EMBL" id="JABCUS010000022">
    <property type="protein sequence ID" value="NMX04103.1"/>
    <property type="molecule type" value="Genomic_DNA"/>
</dbReference>
<feature type="transmembrane region" description="Helical" evidence="6">
    <location>
        <begin position="397"/>
        <end position="424"/>
    </location>
</feature>
<name>A0A7Y0UVF0_9ACTO</name>
<dbReference type="SUPFAM" id="SSF103473">
    <property type="entry name" value="MFS general substrate transporter"/>
    <property type="match status" value="1"/>
</dbReference>
<comment type="caution">
    <text evidence="8">The sequence shown here is derived from an EMBL/GenBank/DDBJ whole genome shotgun (WGS) entry which is preliminary data.</text>
</comment>
<reference evidence="8 9" key="1">
    <citation type="submission" date="2020-04" db="EMBL/GenBank/DDBJ databases">
        <title>Antimicrobial susceptibility and clonality of vaginal-derived multi-drug resistant Mobiluncus isolates in China.</title>
        <authorList>
            <person name="Zhang X."/>
        </authorList>
    </citation>
    <scope>NUCLEOTIDE SEQUENCE [LARGE SCALE GENOMIC DNA]</scope>
    <source>
        <strain evidence="8 9">12</strain>
    </source>
</reference>
<accession>A0A7Y0UVF0</accession>
<feature type="transmembrane region" description="Helical" evidence="6">
    <location>
        <begin position="39"/>
        <end position="57"/>
    </location>
</feature>
<feature type="transmembrane region" description="Helical" evidence="6">
    <location>
        <begin position="167"/>
        <end position="194"/>
    </location>
</feature>
<dbReference type="PROSITE" id="PS50850">
    <property type="entry name" value="MFS"/>
    <property type="match status" value="1"/>
</dbReference>
<feature type="transmembrane region" description="Helical" evidence="6">
    <location>
        <begin position="233"/>
        <end position="253"/>
    </location>
</feature>
<feature type="transmembrane region" description="Helical" evidence="6">
    <location>
        <begin position="200"/>
        <end position="221"/>
    </location>
</feature>
<evidence type="ECO:0000313" key="8">
    <source>
        <dbReference type="EMBL" id="NMX04103.1"/>
    </source>
</evidence>
<gene>
    <name evidence="8" type="ORF">HHJ77_09265</name>
</gene>
<dbReference type="InterPro" id="IPR011701">
    <property type="entry name" value="MFS"/>
</dbReference>
<sequence length="523" mass="54186">MKSATLDTQMAPHTADTADTTNATNTTNATFTPPRHWKLILALYLAGIGMGALDTAIVNPARTVIQESLGVGDQVSVWVFTIYTLAYAAGIPAIGKLADLWGTKPVFLAAIGLFAVGSLGCGLSQTFESYGMLLASRVVQALGGGGIMPVATAAVTTVVPPAKQGRALGLVGMVYGVTSVLGAGAGSLVLAVAGAGNWQWIFYINLPVAVVVIGLGAWVLPRGGARDTRRLDLVGIAVLVVMITALLWGFQHLDFGDLLGTARQPNVFLALASCAVLAPVFWWRETRLQRRGGDPIINFKYFATLPVLTTLLVGGIAGTLMMTIMFIPQFSEFTLGLPRGAGGFPTVLVGLASAVGAPLSGRLTDKFGPRFVLGMGLVISAGSGVLLVFWATPFPGLASTLVALALMGLGMGFLMGAPLSYLVLHLVPARDANSGQATLSLVRSIATTLAPALLVGFLATGVTADGSDASPSGAGWFSLFHEGLSLGFARMFGFYTLVSILGMGLLAALPSKSRLATHEPVER</sequence>
<evidence type="ECO:0000313" key="9">
    <source>
        <dbReference type="Proteomes" id="UP000575397"/>
    </source>
</evidence>
<evidence type="ECO:0000256" key="6">
    <source>
        <dbReference type="SAM" id="Phobius"/>
    </source>
</evidence>
<evidence type="ECO:0000256" key="1">
    <source>
        <dbReference type="ARBA" id="ARBA00004651"/>
    </source>
</evidence>
<comment type="subcellular location">
    <subcellularLocation>
        <location evidence="1">Cell membrane</location>
        <topology evidence="1">Multi-pass membrane protein</topology>
    </subcellularLocation>
</comment>
<dbReference type="Pfam" id="PF07690">
    <property type="entry name" value="MFS_1"/>
    <property type="match status" value="1"/>
</dbReference>
<feature type="transmembrane region" description="Helical" evidence="6">
    <location>
        <begin position="77"/>
        <end position="94"/>
    </location>
</feature>
<dbReference type="GO" id="GO:0022857">
    <property type="term" value="F:transmembrane transporter activity"/>
    <property type="evidence" value="ECO:0007669"/>
    <property type="project" value="InterPro"/>
</dbReference>
<feature type="domain" description="Major facilitator superfamily (MFS) profile" evidence="7">
    <location>
        <begin position="40"/>
        <end position="514"/>
    </location>
</feature>
<dbReference type="InterPro" id="IPR020846">
    <property type="entry name" value="MFS_dom"/>
</dbReference>
<dbReference type="AlphaFoldDB" id="A0A7Y0UVF0"/>
<dbReference type="InterPro" id="IPR036259">
    <property type="entry name" value="MFS_trans_sf"/>
</dbReference>
<organism evidence="8 9">
    <name type="scientific">Mobiluncus mulieris</name>
    <dbReference type="NCBI Taxonomy" id="2052"/>
    <lineage>
        <taxon>Bacteria</taxon>
        <taxon>Bacillati</taxon>
        <taxon>Actinomycetota</taxon>
        <taxon>Actinomycetes</taxon>
        <taxon>Actinomycetales</taxon>
        <taxon>Actinomycetaceae</taxon>
        <taxon>Mobiluncus</taxon>
    </lineage>
</organism>
<feature type="transmembrane region" description="Helical" evidence="6">
    <location>
        <begin position="265"/>
        <end position="283"/>
    </location>
</feature>
<feature type="transmembrane region" description="Helical" evidence="6">
    <location>
        <begin position="304"/>
        <end position="328"/>
    </location>
</feature>
<protein>
    <submittedName>
        <fullName evidence="8">MFS transporter</fullName>
    </submittedName>
</protein>
<dbReference type="Gene3D" id="1.20.1720.10">
    <property type="entry name" value="Multidrug resistance protein D"/>
    <property type="match status" value="1"/>
</dbReference>
<feature type="transmembrane region" description="Helical" evidence="6">
    <location>
        <begin position="371"/>
        <end position="391"/>
    </location>
</feature>
<evidence type="ECO:0000259" key="7">
    <source>
        <dbReference type="PROSITE" id="PS50850"/>
    </source>
</evidence>
<dbReference type="RefSeq" id="WP_169757582.1">
    <property type="nucleotide sequence ID" value="NZ_CAMUNX010000009.1"/>
</dbReference>
<dbReference type="CDD" id="cd17321">
    <property type="entry name" value="MFS_MMR_MDR_like"/>
    <property type="match status" value="1"/>
</dbReference>
<feature type="transmembrane region" description="Helical" evidence="6">
    <location>
        <begin position="445"/>
        <end position="464"/>
    </location>
</feature>
<dbReference type="Proteomes" id="UP000575397">
    <property type="component" value="Unassembled WGS sequence"/>
</dbReference>
<keyword evidence="4 6" id="KW-0472">Membrane</keyword>
<feature type="transmembrane region" description="Helical" evidence="6">
    <location>
        <begin position="484"/>
        <end position="509"/>
    </location>
</feature>
<feature type="transmembrane region" description="Helical" evidence="6">
    <location>
        <begin position="340"/>
        <end position="359"/>
    </location>
</feature>
<evidence type="ECO:0000256" key="5">
    <source>
        <dbReference type="SAM" id="MobiDB-lite"/>
    </source>
</evidence>
<keyword evidence="2 6" id="KW-0812">Transmembrane</keyword>
<dbReference type="GO" id="GO:0005886">
    <property type="term" value="C:plasma membrane"/>
    <property type="evidence" value="ECO:0007669"/>
    <property type="project" value="UniProtKB-SubCell"/>
</dbReference>
<evidence type="ECO:0000256" key="2">
    <source>
        <dbReference type="ARBA" id="ARBA00022692"/>
    </source>
</evidence>
<evidence type="ECO:0000256" key="3">
    <source>
        <dbReference type="ARBA" id="ARBA00022989"/>
    </source>
</evidence>
<feature type="compositionally biased region" description="Low complexity" evidence="5">
    <location>
        <begin position="14"/>
        <end position="29"/>
    </location>
</feature>
<dbReference type="Gene3D" id="1.20.1250.20">
    <property type="entry name" value="MFS general substrate transporter like domains"/>
    <property type="match status" value="1"/>
</dbReference>
<proteinExistence type="predicted"/>